<name>A0AAW7Z375_9ALTE</name>
<evidence type="ECO:0000313" key="3">
    <source>
        <dbReference type="EMBL" id="AMJ75197.1"/>
    </source>
</evidence>
<dbReference type="RefSeq" id="WP_057790376.1">
    <property type="nucleotide sequence ID" value="NZ_CP013926.1"/>
</dbReference>
<dbReference type="EMBL" id="JAUOQI010000006">
    <property type="protein sequence ID" value="MDO6577893.1"/>
    <property type="molecule type" value="Genomic_DNA"/>
</dbReference>
<organism evidence="4 6">
    <name type="scientific">Alteromonas stellipolaris</name>
    <dbReference type="NCBI Taxonomy" id="233316"/>
    <lineage>
        <taxon>Bacteria</taxon>
        <taxon>Pseudomonadati</taxon>
        <taxon>Pseudomonadota</taxon>
        <taxon>Gammaproteobacteria</taxon>
        <taxon>Alteromonadales</taxon>
        <taxon>Alteromonadaceae</taxon>
        <taxon>Alteromonas/Salinimonas group</taxon>
        <taxon>Alteromonas</taxon>
    </lineage>
</organism>
<evidence type="ECO:0000313" key="5">
    <source>
        <dbReference type="Proteomes" id="UP000056750"/>
    </source>
</evidence>
<reference evidence="3 5" key="1">
    <citation type="submission" date="2015-12" db="EMBL/GenBank/DDBJ databases">
        <title>Intraspecies pangenome expansion in the marine bacterium Alteromonas.</title>
        <authorList>
            <person name="Lopez-Perez M."/>
            <person name="Rodriguez-Valera F."/>
        </authorList>
    </citation>
    <scope>NUCLEOTIDE SEQUENCE [LARGE SCALE GENOMIC DNA]</scope>
    <source>
        <strain evidence="3 5">LMG 21861</strain>
    </source>
</reference>
<keyword evidence="1" id="KW-1133">Transmembrane helix</keyword>
<dbReference type="GO" id="GO:0006974">
    <property type="term" value="P:DNA damage response"/>
    <property type="evidence" value="ECO:0007669"/>
    <property type="project" value="TreeGrafter"/>
</dbReference>
<dbReference type="PANTHER" id="PTHR37290:SF1">
    <property type="entry name" value="INNER MEMBRANE PROTEIN YIAA"/>
    <property type="match status" value="1"/>
</dbReference>
<dbReference type="KEGG" id="asq:AVL57_15245"/>
<feature type="transmembrane region" description="Helical" evidence="1">
    <location>
        <begin position="45"/>
        <end position="65"/>
    </location>
</feature>
<dbReference type="Pfam" id="PF05360">
    <property type="entry name" value="YiaAB"/>
    <property type="match status" value="2"/>
</dbReference>
<dbReference type="InterPro" id="IPR008024">
    <property type="entry name" value="YiaAB"/>
</dbReference>
<feature type="transmembrane region" description="Helical" evidence="1">
    <location>
        <begin position="108"/>
        <end position="124"/>
    </location>
</feature>
<feature type="domain" description="YiaAB two helix" evidence="2">
    <location>
        <begin position="15"/>
        <end position="67"/>
    </location>
</feature>
<keyword evidence="5" id="KW-1185">Reference proteome</keyword>
<evidence type="ECO:0000313" key="6">
    <source>
        <dbReference type="Proteomes" id="UP001170717"/>
    </source>
</evidence>
<evidence type="ECO:0000259" key="2">
    <source>
        <dbReference type="Pfam" id="PF05360"/>
    </source>
</evidence>
<evidence type="ECO:0000313" key="4">
    <source>
        <dbReference type="EMBL" id="MDO6577893.1"/>
    </source>
</evidence>
<proteinExistence type="predicted"/>
<feature type="domain" description="YiaAB two helix" evidence="2">
    <location>
        <begin position="78"/>
        <end position="130"/>
    </location>
</feature>
<feature type="transmembrane region" description="Helical" evidence="1">
    <location>
        <begin position="77"/>
        <end position="96"/>
    </location>
</feature>
<reference evidence="4" key="2">
    <citation type="submission" date="2023-07" db="EMBL/GenBank/DDBJ databases">
        <title>Genome content predicts the carbon catabolic preferences of heterotrophic bacteria.</title>
        <authorList>
            <person name="Gralka M."/>
        </authorList>
    </citation>
    <scope>NUCLEOTIDE SEQUENCE</scope>
    <source>
        <strain evidence="4">F2M12</strain>
    </source>
</reference>
<gene>
    <name evidence="4" type="primary">yiaA</name>
    <name evidence="3" type="ORF">AVL57_15245</name>
    <name evidence="4" type="ORF">Q4527_10845</name>
</gene>
<protein>
    <submittedName>
        <fullName evidence="4">Inner membrane protein YiaA</fullName>
    </submittedName>
</protein>
<dbReference type="PANTHER" id="PTHR37290">
    <property type="entry name" value="INNER MEMBRANE PROTEIN YIAA-RELATED"/>
    <property type="match status" value="1"/>
</dbReference>
<dbReference type="InterPro" id="IPR038972">
    <property type="entry name" value="YiaA-like"/>
</dbReference>
<dbReference type="GO" id="GO:0005886">
    <property type="term" value="C:plasma membrane"/>
    <property type="evidence" value="ECO:0007669"/>
    <property type="project" value="TreeGrafter"/>
</dbReference>
<dbReference type="Proteomes" id="UP001170717">
    <property type="component" value="Unassembled WGS sequence"/>
</dbReference>
<keyword evidence="1" id="KW-0472">Membrane</keyword>
<dbReference type="EMBL" id="CP013926">
    <property type="protein sequence ID" value="AMJ75197.1"/>
    <property type="molecule type" value="Genomic_DNA"/>
</dbReference>
<accession>A0AAW7Z375</accession>
<keyword evidence="1" id="KW-0812">Transmembrane</keyword>
<feature type="transmembrane region" description="Helical" evidence="1">
    <location>
        <begin position="12"/>
        <end position="33"/>
    </location>
</feature>
<dbReference type="NCBIfam" id="NF008482">
    <property type="entry name" value="PRK11383.1"/>
    <property type="match status" value="1"/>
</dbReference>
<evidence type="ECO:0000256" key="1">
    <source>
        <dbReference type="SAM" id="Phobius"/>
    </source>
</evidence>
<dbReference type="AlphaFoldDB" id="A0AAW7Z375"/>
<sequence>MQTTSHRIYKPTQAYISATWASLAIGVIGYLVGLWNANILLNEKGYYLAIFILAMFSAVTLQKTVRDKQEGLPTTTVFVGMCWAAFFSAVALLGIGLFNADMFLSEKGFYGMAFILSLFSIITVQKNMRDLTNEDGSTLSSAYPGVANSIDVALETTDIVGE</sequence>
<dbReference type="Proteomes" id="UP000056750">
    <property type="component" value="Chromosome"/>
</dbReference>